<keyword evidence="3" id="KW-1185">Reference proteome</keyword>
<dbReference type="EMBL" id="JAABOA010000855">
    <property type="protein sequence ID" value="KAF9582972.1"/>
    <property type="molecule type" value="Genomic_DNA"/>
</dbReference>
<proteinExistence type="predicted"/>
<protein>
    <submittedName>
        <fullName evidence="2">Uncharacterized protein</fullName>
    </submittedName>
</protein>
<feature type="compositionally biased region" description="Low complexity" evidence="1">
    <location>
        <begin position="56"/>
        <end position="76"/>
    </location>
</feature>
<evidence type="ECO:0000256" key="1">
    <source>
        <dbReference type="SAM" id="MobiDB-lite"/>
    </source>
</evidence>
<reference evidence="2" key="1">
    <citation type="journal article" date="2020" name="Fungal Divers.">
        <title>Resolving the Mortierellaceae phylogeny through synthesis of multi-gene phylogenetics and phylogenomics.</title>
        <authorList>
            <person name="Vandepol N."/>
            <person name="Liber J."/>
            <person name="Desiro A."/>
            <person name="Na H."/>
            <person name="Kennedy M."/>
            <person name="Barry K."/>
            <person name="Grigoriev I.V."/>
            <person name="Miller A.N."/>
            <person name="O'Donnell K."/>
            <person name="Stajich J.E."/>
            <person name="Bonito G."/>
        </authorList>
    </citation>
    <scope>NUCLEOTIDE SEQUENCE</scope>
    <source>
        <strain evidence="2">KOD1015</strain>
    </source>
</reference>
<feature type="region of interest" description="Disordered" evidence="1">
    <location>
        <begin position="41"/>
        <end position="92"/>
    </location>
</feature>
<evidence type="ECO:0000313" key="2">
    <source>
        <dbReference type="EMBL" id="KAF9582972.1"/>
    </source>
</evidence>
<gene>
    <name evidence="2" type="ORF">BGW38_010506</name>
</gene>
<organism evidence="2 3">
    <name type="scientific">Lunasporangiospora selenospora</name>
    <dbReference type="NCBI Taxonomy" id="979761"/>
    <lineage>
        <taxon>Eukaryota</taxon>
        <taxon>Fungi</taxon>
        <taxon>Fungi incertae sedis</taxon>
        <taxon>Mucoromycota</taxon>
        <taxon>Mortierellomycotina</taxon>
        <taxon>Mortierellomycetes</taxon>
        <taxon>Mortierellales</taxon>
        <taxon>Mortierellaceae</taxon>
        <taxon>Lunasporangiospora</taxon>
    </lineage>
</organism>
<sequence length="226" mass="25734">MISRKRKEIGLEPTLHLKASDGYIILVEWRKRMMATVASQQPIQDDLGVEQEAAESEPTSSSPSSSSSLSPLPSDSKQTMDGTTRHQQLKSHRLFGNQYKSRIIDQSTLLKARPRIYASKSQNTASLLQSKYNKDESIARQRLLERRTQYFAKSDSGRLKAALDATFGAFRPDQKTFTKEDSTASTAEDLIAEHRRIRAINRSFDKVDWESEQTVSDRRPAWLRTK</sequence>
<dbReference type="OrthoDB" id="2444329at2759"/>
<accession>A0A9P6KFP2</accession>
<name>A0A9P6KFP2_9FUNG</name>
<feature type="compositionally biased region" description="Polar residues" evidence="1">
    <location>
        <begin position="77"/>
        <end position="86"/>
    </location>
</feature>
<comment type="caution">
    <text evidence="2">The sequence shown here is derived from an EMBL/GenBank/DDBJ whole genome shotgun (WGS) entry which is preliminary data.</text>
</comment>
<feature type="non-terminal residue" evidence="2">
    <location>
        <position position="226"/>
    </location>
</feature>
<evidence type="ECO:0000313" key="3">
    <source>
        <dbReference type="Proteomes" id="UP000780801"/>
    </source>
</evidence>
<dbReference type="Proteomes" id="UP000780801">
    <property type="component" value="Unassembled WGS sequence"/>
</dbReference>
<dbReference type="AlphaFoldDB" id="A0A9P6KFP2"/>